<evidence type="ECO:0000313" key="4">
    <source>
        <dbReference type="Proteomes" id="UP000794436"/>
    </source>
</evidence>
<feature type="domain" description="EF-hand" evidence="2">
    <location>
        <begin position="135"/>
        <end position="170"/>
    </location>
</feature>
<comment type="caution">
    <text evidence="3">The sequence shown here is derived from an EMBL/GenBank/DDBJ whole genome shotgun (WGS) entry which is preliminary data.</text>
</comment>
<dbReference type="PROSITE" id="PS00018">
    <property type="entry name" value="EF_HAND_1"/>
    <property type="match status" value="1"/>
</dbReference>
<accession>A0A8K1CTD2</accession>
<gene>
    <name evidence="3" type="ORF">Poli38472_001657</name>
</gene>
<protein>
    <recommendedName>
        <fullName evidence="2">EF-hand domain-containing protein</fullName>
    </recommendedName>
</protein>
<evidence type="ECO:0000256" key="1">
    <source>
        <dbReference type="ARBA" id="ARBA00022837"/>
    </source>
</evidence>
<dbReference type="InterPro" id="IPR011992">
    <property type="entry name" value="EF-hand-dom_pair"/>
</dbReference>
<name>A0A8K1CTD2_PYTOL</name>
<dbReference type="PROSITE" id="PS50222">
    <property type="entry name" value="EF_HAND_2"/>
    <property type="match status" value="2"/>
</dbReference>
<keyword evidence="1" id="KW-0106">Calcium</keyword>
<organism evidence="3 4">
    <name type="scientific">Pythium oligandrum</name>
    <name type="common">Mycoparasitic fungus</name>
    <dbReference type="NCBI Taxonomy" id="41045"/>
    <lineage>
        <taxon>Eukaryota</taxon>
        <taxon>Sar</taxon>
        <taxon>Stramenopiles</taxon>
        <taxon>Oomycota</taxon>
        <taxon>Peronosporomycetes</taxon>
        <taxon>Pythiales</taxon>
        <taxon>Pythiaceae</taxon>
        <taxon>Pythium</taxon>
    </lineage>
</organism>
<reference evidence="3" key="1">
    <citation type="submission" date="2019-03" db="EMBL/GenBank/DDBJ databases">
        <title>Long read genome sequence of the mycoparasitic Pythium oligandrum ATCC 38472 isolated from sugarbeet rhizosphere.</title>
        <authorList>
            <person name="Gaulin E."/>
        </authorList>
    </citation>
    <scope>NUCLEOTIDE SEQUENCE</scope>
    <source>
        <strain evidence="3">ATCC 38472_TT</strain>
    </source>
</reference>
<sequence length="262" mass="29907">MESSRGFDLPPVLKPDVEKRVLHVFTYLRQHERKARLARKIAELQGLGNGDEKQNEAEHLAPAVEVLVEELEDVKEERKETVYAQLEPSLDSIRAAVQAEIEELQKTINFRDFESTGLITATDLHSALRALNHTVSKADVQWMIWEVDDDQDGSLDWEEFRGSFVRCIVDRQGLEPNQLFCLILFLLCDTDNSLALSPADVRIELQRIPGTEYLISKLLKAFKVKDEQRKYLFTQFVSLVLNDLPTVPIGSSHVLTKYEGKS</sequence>
<evidence type="ECO:0000259" key="2">
    <source>
        <dbReference type="PROSITE" id="PS50222"/>
    </source>
</evidence>
<dbReference type="Proteomes" id="UP000794436">
    <property type="component" value="Unassembled WGS sequence"/>
</dbReference>
<evidence type="ECO:0000313" key="3">
    <source>
        <dbReference type="EMBL" id="TMW69501.1"/>
    </source>
</evidence>
<dbReference type="AlphaFoldDB" id="A0A8K1CTD2"/>
<proteinExistence type="predicted"/>
<keyword evidence="4" id="KW-1185">Reference proteome</keyword>
<feature type="domain" description="EF-hand" evidence="2">
    <location>
        <begin position="99"/>
        <end position="134"/>
    </location>
</feature>
<dbReference type="OrthoDB" id="168256at2759"/>
<dbReference type="EMBL" id="SPLM01000001">
    <property type="protein sequence ID" value="TMW69501.1"/>
    <property type="molecule type" value="Genomic_DNA"/>
</dbReference>
<dbReference type="InterPro" id="IPR018247">
    <property type="entry name" value="EF_Hand_1_Ca_BS"/>
</dbReference>
<dbReference type="CDD" id="cd00051">
    <property type="entry name" value="EFh"/>
    <property type="match status" value="1"/>
</dbReference>
<dbReference type="InterPro" id="IPR002048">
    <property type="entry name" value="EF_hand_dom"/>
</dbReference>
<dbReference type="Pfam" id="PF13833">
    <property type="entry name" value="EF-hand_8"/>
    <property type="match status" value="1"/>
</dbReference>
<dbReference type="Gene3D" id="1.10.238.10">
    <property type="entry name" value="EF-hand"/>
    <property type="match status" value="1"/>
</dbReference>
<dbReference type="SUPFAM" id="SSF47473">
    <property type="entry name" value="EF-hand"/>
    <property type="match status" value="1"/>
</dbReference>
<dbReference type="GO" id="GO:0005509">
    <property type="term" value="F:calcium ion binding"/>
    <property type="evidence" value="ECO:0007669"/>
    <property type="project" value="InterPro"/>
</dbReference>